<gene>
    <name evidence="2" type="ORF">M413DRAFT_404347</name>
</gene>
<dbReference type="Proteomes" id="UP000053424">
    <property type="component" value="Unassembled WGS sequence"/>
</dbReference>
<protein>
    <recommendedName>
        <fullName evidence="1">Novel STAND NTPase 1 domain-containing protein</fullName>
    </recommendedName>
</protein>
<proteinExistence type="predicted"/>
<dbReference type="InterPro" id="IPR011990">
    <property type="entry name" value="TPR-like_helical_dom_sf"/>
</dbReference>
<dbReference type="HOGENOM" id="CLU_010537_0_0_1"/>
<dbReference type="EMBL" id="KN831857">
    <property type="protein sequence ID" value="KIM34777.1"/>
    <property type="molecule type" value="Genomic_DNA"/>
</dbReference>
<dbReference type="OrthoDB" id="3052556at2759"/>
<evidence type="ECO:0000313" key="2">
    <source>
        <dbReference type="EMBL" id="KIM34777.1"/>
    </source>
</evidence>
<dbReference type="PANTHER" id="PTHR47691:SF3">
    <property type="entry name" value="HTH-TYPE TRANSCRIPTIONAL REGULATOR RV0890C-RELATED"/>
    <property type="match status" value="1"/>
</dbReference>
<dbReference type="Gene3D" id="1.25.40.10">
    <property type="entry name" value="Tetratricopeptide repeat domain"/>
    <property type="match status" value="1"/>
</dbReference>
<name>A0A0C2Y101_HEBCY</name>
<dbReference type="PANTHER" id="PTHR47691">
    <property type="entry name" value="REGULATOR-RELATED"/>
    <property type="match status" value="1"/>
</dbReference>
<organism evidence="2 3">
    <name type="scientific">Hebeloma cylindrosporum</name>
    <dbReference type="NCBI Taxonomy" id="76867"/>
    <lineage>
        <taxon>Eukaryota</taxon>
        <taxon>Fungi</taxon>
        <taxon>Dikarya</taxon>
        <taxon>Basidiomycota</taxon>
        <taxon>Agaricomycotina</taxon>
        <taxon>Agaricomycetes</taxon>
        <taxon>Agaricomycetidae</taxon>
        <taxon>Agaricales</taxon>
        <taxon>Agaricineae</taxon>
        <taxon>Hymenogastraceae</taxon>
        <taxon>Hebeloma</taxon>
    </lineage>
</organism>
<dbReference type="STRING" id="686832.A0A0C2Y101"/>
<dbReference type="InterPro" id="IPR049052">
    <property type="entry name" value="nSTAND1"/>
</dbReference>
<evidence type="ECO:0000259" key="1">
    <source>
        <dbReference type="Pfam" id="PF20703"/>
    </source>
</evidence>
<reference evidence="2 3" key="1">
    <citation type="submission" date="2014-04" db="EMBL/GenBank/DDBJ databases">
        <authorList>
            <consortium name="DOE Joint Genome Institute"/>
            <person name="Kuo A."/>
            <person name="Gay G."/>
            <person name="Dore J."/>
            <person name="Kohler A."/>
            <person name="Nagy L.G."/>
            <person name="Floudas D."/>
            <person name="Copeland A."/>
            <person name="Barry K.W."/>
            <person name="Cichocki N."/>
            <person name="Veneault-Fourrey C."/>
            <person name="LaButti K."/>
            <person name="Lindquist E.A."/>
            <person name="Lipzen A."/>
            <person name="Lundell T."/>
            <person name="Morin E."/>
            <person name="Murat C."/>
            <person name="Sun H."/>
            <person name="Tunlid A."/>
            <person name="Henrissat B."/>
            <person name="Grigoriev I.V."/>
            <person name="Hibbett D.S."/>
            <person name="Martin F."/>
            <person name="Nordberg H.P."/>
            <person name="Cantor M.N."/>
            <person name="Hua S.X."/>
        </authorList>
    </citation>
    <scope>NUCLEOTIDE SEQUENCE [LARGE SCALE GENOMIC DNA]</scope>
    <source>
        <strain evidence="3">h7</strain>
    </source>
</reference>
<dbReference type="SUPFAM" id="SSF48452">
    <property type="entry name" value="TPR-like"/>
    <property type="match status" value="1"/>
</dbReference>
<dbReference type="SUPFAM" id="SSF52540">
    <property type="entry name" value="P-loop containing nucleoside triphosphate hydrolases"/>
    <property type="match status" value="1"/>
</dbReference>
<dbReference type="AlphaFoldDB" id="A0A0C2Y101"/>
<keyword evidence="3" id="KW-1185">Reference proteome</keyword>
<sequence length="806" mass="90008">MTTLQGVMNRLSNAMQRSTRANDPRKSALIDELEAYLRKAATNLDIKYSKWEDVANRLKEQIIPLFSTPLPEEIPLKPEVFHGRDDLVQDIVRSLLQEETPHVCILGPGGMGKTSVALAVAESTLIRERFPGRNLVWVPCKEAKSPSHLLEILSIQLQLFGERQVTFQRIISELNSSTQPRLILLDNFETPWNRPGESQKEVTEILQKLAMLSHVAILVTMRGTYPPLDTIEWRSQMIQPIDEAASRRTFHDINPSSKDDPDVDRLLAAVGHMPLAVSLMANLGKRGESNAKKLLETWHTSGTDMLSVPGSSDRSMNRSISLSVDLVQSNPNALFLLVILSLLPAGTTQENLRWWLPALEVSPISPTITTLLRAALLVENKRECSTSPTLFVLPVIRSFMQKQHQAHSIMVRKGLHKACCEYVLAHACRVDDPAFPAISKVLAAEDTNIQSILFSSPTSHHSAPPSHATVKALIAFSWHRCDTKPSVEIASRVMTVAKASGVARYIASAVWCLGKTYFQLSDFHLSYEHLREAYGLFKGLPRQTSKVELQRLCRCGIDLVNAARFALPDIKKVVSLARKVKKKCAALSNDIIHGCSLLTLGVVLLQARQFRKALHYLSQATTVLKASGSNYNLAEAYQAISWVHYSQRKLLAALNAIQEAWKYAEMTDSPSAHTQISLDFGRILFSVNRDVEARKQIETALMKASYTGDRFNTARALEYMGYGYLRDGEYEKAHGAYKAAGETYLETIYAHDEKRCKDNMDRIKQKQGNGDMVIGFHRPLIDVDWDALFYPPAVQTSANDITISGS</sequence>
<accession>A0A0C2Y101</accession>
<dbReference type="Gene3D" id="3.40.50.300">
    <property type="entry name" value="P-loop containing nucleotide triphosphate hydrolases"/>
    <property type="match status" value="1"/>
</dbReference>
<feature type="domain" description="Novel STAND NTPase 1" evidence="1">
    <location>
        <begin position="79"/>
        <end position="223"/>
    </location>
</feature>
<dbReference type="InterPro" id="IPR027417">
    <property type="entry name" value="P-loop_NTPase"/>
</dbReference>
<reference evidence="3" key="2">
    <citation type="submission" date="2015-01" db="EMBL/GenBank/DDBJ databases">
        <title>Evolutionary Origins and Diversification of the Mycorrhizal Mutualists.</title>
        <authorList>
            <consortium name="DOE Joint Genome Institute"/>
            <consortium name="Mycorrhizal Genomics Consortium"/>
            <person name="Kohler A."/>
            <person name="Kuo A."/>
            <person name="Nagy L.G."/>
            <person name="Floudas D."/>
            <person name="Copeland A."/>
            <person name="Barry K.W."/>
            <person name="Cichocki N."/>
            <person name="Veneault-Fourrey C."/>
            <person name="LaButti K."/>
            <person name="Lindquist E.A."/>
            <person name="Lipzen A."/>
            <person name="Lundell T."/>
            <person name="Morin E."/>
            <person name="Murat C."/>
            <person name="Riley R."/>
            <person name="Ohm R."/>
            <person name="Sun H."/>
            <person name="Tunlid A."/>
            <person name="Henrissat B."/>
            <person name="Grigoriev I.V."/>
            <person name="Hibbett D.S."/>
            <person name="Martin F."/>
        </authorList>
    </citation>
    <scope>NUCLEOTIDE SEQUENCE [LARGE SCALE GENOMIC DNA]</scope>
    <source>
        <strain evidence="3">h7</strain>
    </source>
</reference>
<evidence type="ECO:0000313" key="3">
    <source>
        <dbReference type="Proteomes" id="UP000053424"/>
    </source>
</evidence>
<dbReference type="Pfam" id="PF20703">
    <property type="entry name" value="nSTAND1"/>
    <property type="match status" value="1"/>
</dbReference>